<dbReference type="EMBL" id="HBGA01097297">
    <property type="protein sequence ID" value="CAD9025127.1"/>
    <property type="molecule type" value="Transcribed_RNA"/>
</dbReference>
<evidence type="ECO:0000313" key="4">
    <source>
        <dbReference type="EMBL" id="CAD9025127.1"/>
    </source>
</evidence>
<evidence type="ECO:0000259" key="3">
    <source>
        <dbReference type="PROSITE" id="PS50053"/>
    </source>
</evidence>
<proteinExistence type="predicted"/>
<accession>A0A7S1IWP0</accession>
<evidence type="ECO:0000256" key="2">
    <source>
        <dbReference type="PROSITE-ProRule" id="PRU00087"/>
    </source>
</evidence>
<protein>
    <recommendedName>
        <fullName evidence="3">Ubiquitin-like domain-containing protein</fullName>
    </recommendedName>
</protein>
<dbReference type="InterPro" id="IPR044801">
    <property type="entry name" value="Filamin"/>
</dbReference>
<evidence type="ECO:0000256" key="1">
    <source>
        <dbReference type="ARBA" id="ARBA00022737"/>
    </source>
</evidence>
<dbReference type="CDD" id="cd19757">
    <property type="entry name" value="Bbox1"/>
    <property type="match status" value="1"/>
</dbReference>
<dbReference type="SUPFAM" id="SSF81296">
    <property type="entry name" value="E set domains"/>
    <property type="match status" value="2"/>
</dbReference>
<dbReference type="CDD" id="cd17039">
    <property type="entry name" value="Ubl_ubiquitin_like"/>
    <property type="match status" value="1"/>
</dbReference>
<dbReference type="Pfam" id="PF00240">
    <property type="entry name" value="ubiquitin"/>
    <property type="match status" value="1"/>
</dbReference>
<dbReference type="InterPro" id="IPR019954">
    <property type="entry name" value="Ubiquitin_CS"/>
</dbReference>
<gene>
    <name evidence="4" type="ORF">EGYM00392_LOCUS36254</name>
</gene>
<dbReference type="InterPro" id="IPR017868">
    <property type="entry name" value="Filamin/ABP280_repeat-like"/>
</dbReference>
<name>A0A7S1IWP0_9EUGL</name>
<keyword evidence="1" id="KW-0677">Repeat</keyword>
<dbReference type="PANTHER" id="PTHR38537">
    <property type="entry name" value="JITTERBUG, ISOFORM N"/>
    <property type="match status" value="1"/>
</dbReference>
<dbReference type="PROSITE" id="PS50053">
    <property type="entry name" value="UBIQUITIN_2"/>
    <property type="match status" value="1"/>
</dbReference>
<dbReference type="PANTHER" id="PTHR38537:SF8">
    <property type="entry name" value="FILAMIN-A"/>
    <property type="match status" value="1"/>
</dbReference>
<dbReference type="SUPFAM" id="SSF54236">
    <property type="entry name" value="Ubiquitin-like"/>
    <property type="match status" value="1"/>
</dbReference>
<dbReference type="Gene3D" id="2.60.40.10">
    <property type="entry name" value="Immunoglobulins"/>
    <property type="match status" value="2"/>
</dbReference>
<feature type="domain" description="Ubiquitin-like" evidence="3">
    <location>
        <begin position="492"/>
        <end position="568"/>
    </location>
</feature>
<sequence>MHVRVQDPSGRSLDVNVSNNNDGSYTATFNGSQAGAYALAVRFGAEPIPGPTAFTLWPGPTDPANCLFLGLNSNYEEIKRLEAKATALWNEHRQTRSEVGNAPLPVPVWMRPDPAPGDVEHAELDLDLKYADGLVGGVVGRRFRFRILARDALHNPCDATAQFRVTLNPTGTAVGTPEPVLAEVAYEGNGYYGVCYTVRGAGAYRLDVALRQGAGLVSMQTKELAFSAAAVDAQSCVVVHHTHPGDQPECRSGEKIKVLLSLRDRYSNPVGKMDGQLAGSFYTPWDKCHNEGVPFEQPMHQGAPGCVDPTNAWEPDEHEPDLVVAPAPSHGDGVYQVTIKAYTVGPHVAHVTCASEIVYTFSFTVVPAEPMLPNCKVVATSEDVRLCIECDRRTAIFFSRQCGQAFCDSCWKVRHSNCHRASHPRSMIGVDDRGRELGEELACGILMRDAYDNNILHLGSDEPVEARIEFHEYLPEPKARKDVKAKKKGEPVAIEIRSLDGLLTAVEVLLSDTVSQLKRRVFEMDGLPTNVQKLVLDGTQDMEDSKSLKDYQVMKGSIVDVELADVGEDQQQRVPCVDTGRGVWDVRFPVQGYGQYCLLLQFGSHPLTRLHRFTIEAPAGPPKGKASQTKMLDLTLELEDLKGRWAALSPAEDA</sequence>
<dbReference type="PROSITE" id="PS00299">
    <property type="entry name" value="UBIQUITIN_1"/>
    <property type="match status" value="1"/>
</dbReference>
<dbReference type="InterPro" id="IPR013783">
    <property type="entry name" value="Ig-like_fold"/>
</dbReference>
<dbReference type="InterPro" id="IPR014756">
    <property type="entry name" value="Ig_E-set"/>
</dbReference>
<dbReference type="Gene3D" id="3.10.20.90">
    <property type="entry name" value="Phosphatidylinositol 3-kinase Catalytic Subunit, Chain A, domain 1"/>
    <property type="match status" value="1"/>
</dbReference>
<reference evidence="4" key="1">
    <citation type="submission" date="2021-01" db="EMBL/GenBank/DDBJ databases">
        <authorList>
            <person name="Corre E."/>
            <person name="Pelletier E."/>
            <person name="Niang G."/>
            <person name="Scheremetjew M."/>
            <person name="Finn R."/>
            <person name="Kale V."/>
            <person name="Holt S."/>
            <person name="Cochrane G."/>
            <person name="Meng A."/>
            <person name="Brown T."/>
            <person name="Cohen L."/>
        </authorList>
    </citation>
    <scope>NUCLEOTIDE SEQUENCE</scope>
    <source>
        <strain evidence="4">NIES-381</strain>
    </source>
</reference>
<dbReference type="GO" id="GO:0030036">
    <property type="term" value="P:actin cytoskeleton organization"/>
    <property type="evidence" value="ECO:0007669"/>
    <property type="project" value="InterPro"/>
</dbReference>
<dbReference type="InterPro" id="IPR029071">
    <property type="entry name" value="Ubiquitin-like_domsf"/>
</dbReference>
<feature type="repeat" description="Filamin" evidence="2">
    <location>
        <begin position="1"/>
        <end position="50"/>
    </location>
</feature>
<dbReference type="InterPro" id="IPR000626">
    <property type="entry name" value="Ubiquitin-like_dom"/>
</dbReference>
<dbReference type="PROSITE" id="PS50194">
    <property type="entry name" value="FILAMIN_REPEAT"/>
    <property type="match status" value="1"/>
</dbReference>
<dbReference type="Pfam" id="PF00630">
    <property type="entry name" value="Filamin"/>
    <property type="match status" value="1"/>
</dbReference>
<organism evidence="4">
    <name type="scientific">Eutreptiella gymnastica</name>
    <dbReference type="NCBI Taxonomy" id="73025"/>
    <lineage>
        <taxon>Eukaryota</taxon>
        <taxon>Discoba</taxon>
        <taxon>Euglenozoa</taxon>
        <taxon>Euglenida</taxon>
        <taxon>Spirocuta</taxon>
        <taxon>Euglenophyceae</taxon>
        <taxon>Eutreptiales</taxon>
        <taxon>Eutreptiaceae</taxon>
        <taxon>Eutreptiella</taxon>
    </lineage>
</organism>
<dbReference type="GO" id="GO:0051015">
    <property type="term" value="F:actin filament binding"/>
    <property type="evidence" value="ECO:0007669"/>
    <property type="project" value="InterPro"/>
</dbReference>
<dbReference type="InterPro" id="IPR038446">
    <property type="entry name" value="CEBP_ZZ_sf"/>
</dbReference>
<dbReference type="Gene3D" id="4.10.640.40">
    <property type="entry name" value="Cytoplasmic polyadenylation element-binding protein, ZZ domain"/>
    <property type="match status" value="1"/>
</dbReference>
<dbReference type="AlphaFoldDB" id="A0A7S1IWP0"/>
<dbReference type="SMART" id="SM00213">
    <property type="entry name" value="UBQ"/>
    <property type="match status" value="1"/>
</dbReference>